<dbReference type="PANTHER" id="PTHR43569:SF1">
    <property type="entry name" value="BLL3371 PROTEIN"/>
    <property type="match status" value="1"/>
</dbReference>
<dbReference type="GO" id="GO:0016787">
    <property type="term" value="F:hydrolase activity"/>
    <property type="evidence" value="ECO:0007669"/>
    <property type="project" value="InterPro"/>
</dbReference>
<dbReference type="RefSeq" id="WP_175165908.1">
    <property type="nucleotide sequence ID" value="NZ_CADIKI010000030.1"/>
</dbReference>
<dbReference type="PANTHER" id="PTHR43569">
    <property type="entry name" value="AMIDOHYDROLASE"/>
    <property type="match status" value="1"/>
</dbReference>
<gene>
    <name evidence="3" type="ORF">LMG27177_06895</name>
</gene>
<dbReference type="InterPro" id="IPR032466">
    <property type="entry name" value="Metal_Hydrolase"/>
</dbReference>
<dbReference type="InterPro" id="IPR006680">
    <property type="entry name" value="Amidohydro-rel"/>
</dbReference>
<evidence type="ECO:0000256" key="1">
    <source>
        <dbReference type="ARBA" id="ARBA00038310"/>
    </source>
</evidence>
<organism evidence="3 4">
    <name type="scientific">Paraburkholderia fynbosensis</name>
    <dbReference type="NCBI Taxonomy" id="1200993"/>
    <lineage>
        <taxon>Bacteria</taxon>
        <taxon>Pseudomonadati</taxon>
        <taxon>Pseudomonadota</taxon>
        <taxon>Betaproteobacteria</taxon>
        <taxon>Burkholderiales</taxon>
        <taxon>Burkholderiaceae</taxon>
        <taxon>Paraburkholderia</taxon>
    </lineage>
</organism>
<name>A0A6J5H1W4_9BURK</name>
<dbReference type="EMBL" id="CADIKI010000030">
    <property type="protein sequence ID" value="CAB3809739.1"/>
    <property type="molecule type" value="Genomic_DNA"/>
</dbReference>
<keyword evidence="4" id="KW-1185">Reference proteome</keyword>
<dbReference type="Pfam" id="PF04909">
    <property type="entry name" value="Amidohydro_2"/>
    <property type="match status" value="1"/>
</dbReference>
<comment type="similarity">
    <text evidence="1">Belongs to the metallo-dependent hydrolases superfamily.</text>
</comment>
<evidence type="ECO:0000259" key="2">
    <source>
        <dbReference type="Pfam" id="PF04909"/>
    </source>
</evidence>
<proteinExistence type="inferred from homology"/>
<dbReference type="SUPFAM" id="SSF51556">
    <property type="entry name" value="Metallo-dependent hydrolases"/>
    <property type="match status" value="1"/>
</dbReference>
<dbReference type="AlphaFoldDB" id="A0A6J5H1W4"/>
<accession>A0A6J5H1W4</accession>
<evidence type="ECO:0000313" key="4">
    <source>
        <dbReference type="Proteomes" id="UP000494252"/>
    </source>
</evidence>
<feature type="domain" description="Amidohydrolase-related" evidence="2">
    <location>
        <begin position="20"/>
        <end position="321"/>
    </location>
</feature>
<dbReference type="Gene3D" id="3.20.20.140">
    <property type="entry name" value="Metal-dependent hydrolases"/>
    <property type="match status" value="1"/>
</dbReference>
<protein>
    <recommendedName>
        <fullName evidence="2">Amidohydrolase-related domain-containing protein</fullName>
    </recommendedName>
</protein>
<reference evidence="3 4" key="1">
    <citation type="submission" date="2020-04" db="EMBL/GenBank/DDBJ databases">
        <authorList>
            <person name="De Canck E."/>
        </authorList>
    </citation>
    <scope>NUCLEOTIDE SEQUENCE [LARGE SCALE GENOMIC DNA]</scope>
    <source>
        <strain evidence="3 4">LMG 27177</strain>
    </source>
</reference>
<dbReference type="Proteomes" id="UP000494252">
    <property type="component" value="Unassembled WGS sequence"/>
</dbReference>
<dbReference type="InterPro" id="IPR052350">
    <property type="entry name" value="Metallo-dep_Lactonases"/>
</dbReference>
<evidence type="ECO:0000313" key="3">
    <source>
        <dbReference type="EMBL" id="CAB3809739.1"/>
    </source>
</evidence>
<sequence length="330" mass="37198">MSPVVTPDQEEVLLPNLPIVDAHHHLWDDGRPRYLIDDLLSDATSGHNICASVYIECQSNYWTNSEECMKSVGEVEYAARVAAQLDVSQPRLCQGIVGYIDLRCGDDVGRILDAMELVGEGRFRGIRQVAAHDRDVKQYAPDGLLLDPRFRQGFRELQQRGYTFDAWLYHTQLPDLISLLNEYPESRLVINHAGGRIGIGRFLESTRETEADWKKRLWELARFPNVYVKLGGLGMPMCGHGFDSFAKPVSSLLLAQVWRPYMDFCIDVFGSERCVFESNFPVDGVSSSYRNVWNAFKRIASGGSEDEMTALFSGNAATFYSLSKVRQLPG</sequence>